<dbReference type="CDD" id="cd00590">
    <property type="entry name" value="RRM_SF"/>
    <property type="match status" value="1"/>
</dbReference>
<accession>Q6CVW1</accession>
<gene>
    <name evidence="5" type="ORF">KLLA0_B08976g</name>
</gene>
<dbReference type="Proteomes" id="UP000000598">
    <property type="component" value="Chromosome B"/>
</dbReference>
<organism evidence="5 6">
    <name type="scientific">Kluyveromyces lactis (strain ATCC 8585 / CBS 2359 / DSM 70799 / NBRC 1267 / NRRL Y-1140 / WM37)</name>
    <name type="common">Yeast</name>
    <name type="synonym">Candida sphaerica</name>
    <dbReference type="NCBI Taxonomy" id="284590"/>
    <lineage>
        <taxon>Eukaryota</taxon>
        <taxon>Fungi</taxon>
        <taxon>Dikarya</taxon>
        <taxon>Ascomycota</taxon>
        <taxon>Saccharomycotina</taxon>
        <taxon>Saccharomycetes</taxon>
        <taxon>Saccharomycetales</taxon>
        <taxon>Saccharomycetaceae</taxon>
        <taxon>Kluyveromyces</taxon>
    </lineage>
</organism>
<reference evidence="5 6" key="1">
    <citation type="journal article" date="2004" name="Nature">
        <title>Genome evolution in yeasts.</title>
        <authorList>
            <consortium name="Genolevures"/>
            <person name="Dujon B."/>
            <person name="Sherman D."/>
            <person name="Fischer G."/>
            <person name="Durrens P."/>
            <person name="Casaregola S."/>
            <person name="Lafontaine I."/>
            <person name="de Montigny J."/>
            <person name="Marck C."/>
            <person name="Neuveglise C."/>
            <person name="Talla E."/>
            <person name="Goffard N."/>
            <person name="Frangeul L."/>
            <person name="Aigle M."/>
            <person name="Anthouard V."/>
            <person name="Babour A."/>
            <person name="Barbe V."/>
            <person name="Barnay S."/>
            <person name="Blanchin S."/>
            <person name="Beckerich J.M."/>
            <person name="Beyne E."/>
            <person name="Bleykasten C."/>
            <person name="Boisrame A."/>
            <person name="Boyer J."/>
            <person name="Cattolico L."/>
            <person name="Confanioleri F."/>
            <person name="de Daruvar A."/>
            <person name="Despons L."/>
            <person name="Fabre E."/>
            <person name="Fairhead C."/>
            <person name="Ferry-Dumazet H."/>
            <person name="Groppi A."/>
            <person name="Hantraye F."/>
            <person name="Hennequin C."/>
            <person name="Jauniaux N."/>
            <person name="Joyet P."/>
            <person name="Kachouri R."/>
            <person name="Kerrest A."/>
            <person name="Koszul R."/>
            <person name="Lemaire M."/>
            <person name="Lesur I."/>
            <person name="Ma L."/>
            <person name="Muller H."/>
            <person name="Nicaud J.M."/>
            <person name="Nikolski M."/>
            <person name="Oztas S."/>
            <person name="Ozier-Kalogeropoulos O."/>
            <person name="Pellenz S."/>
            <person name="Potier S."/>
            <person name="Richard G.F."/>
            <person name="Straub M.L."/>
            <person name="Suleau A."/>
            <person name="Swennene D."/>
            <person name="Tekaia F."/>
            <person name="Wesolowski-Louvel M."/>
            <person name="Westhof E."/>
            <person name="Wirth B."/>
            <person name="Zeniou-Meyer M."/>
            <person name="Zivanovic I."/>
            <person name="Bolotin-Fukuhara M."/>
            <person name="Thierry A."/>
            <person name="Bouchier C."/>
            <person name="Caudron B."/>
            <person name="Scarpelli C."/>
            <person name="Gaillardin C."/>
            <person name="Weissenbach J."/>
            <person name="Wincker P."/>
            <person name="Souciet J.L."/>
        </authorList>
    </citation>
    <scope>NUCLEOTIDE SEQUENCE [LARGE SCALE GENOMIC DNA]</scope>
    <source>
        <strain evidence="6">ATCC 8585 / CBS 2359 / DSM 70799 / NBRC 1267 / NRRL Y-1140 / WM37</strain>
    </source>
</reference>
<dbReference type="Pfam" id="PF00076">
    <property type="entry name" value="RRM_1"/>
    <property type="match status" value="1"/>
</dbReference>
<dbReference type="KEGG" id="kla:KLLA0_B08976g"/>
<dbReference type="STRING" id="284590.Q6CVW1"/>
<keyword evidence="1 2" id="KW-0694">RNA-binding</keyword>
<dbReference type="SUPFAM" id="SSF54928">
    <property type="entry name" value="RNA-binding domain, RBD"/>
    <property type="match status" value="2"/>
</dbReference>
<dbReference type="eggNOG" id="KOG0118">
    <property type="taxonomic scope" value="Eukaryota"/>
</dbReference>
<dbReference type="InterPro" id="IPR035979">
    <property type="entry name" value="RBD_domain_sf"/>
</dbReference>
<feature type="region of interest" description="Disordered" evidence="3">
    <location>
        <begin position="192"/>
        <end position="217"/>
    </location>
</feature>
<evidence type="ECO:0000313" key="6">
    <source>
        <dbReference type="Proteomes" id="UP000000598"/>
    </source>
</evidence>
<dbReference type="PROSITE" id="PS50102">
    <property type="entry name" value="RRM"/>
    <property type="match status" value="1"/>
</dbReference>
<dbReference type="HOGENOM" id="CLU_057159_0_0_1"/>
<dbReference type="GO" id="GO:0003723">
    <property type="term" value="F:RNA binding"/>
    <property type="evidence" value="ECO:0007669"/>
    <property type="project" value="UniProtKB-UniRule"/>
</dbReference>
<dbReference type="Gene3D" id="3.30.70.330">
    <property type="match status" value="2"/>
</dbReference>
<keyword evidence="6" id="KW-1185">Reference proteome</keyword>
<dbReference type="InterPro" id="IPR000504">
    <property type="entry name" value="RRM_dom"/>
</dbReference>
<evidence type="ECO:0000256" key="1">
    <source>
        <dbReference type="ARBA" id="ARBA00022884"/>
    </source>
</evidence>
<dbReference type="OMA" id="DDICAKK"/>
<dbReference type="AlphaFoldDB" id="Q6CVW1"/>
<evidence type="ECO:0000313" key="5">
    <source>
        <dbReference type="EMBL" id="CAH02321.1"/>
    </source>
</evidence>
<dbReference type="EMBL" id="CR382122">
    <property type="protein sequence ID" value="CAH02321.1"/>
    <property type="molecule type" value="Genomic_DNA"/>
</dbReference>
<sequence length="305" mass="34889">MPYKASIYRQAMVSTLYLSNLPSRPDSLSKFRALLLSSVNSDHRSISNDVSTRFDLNSKKETSEADAVTPVLDEKYQIIEVSRYGSRPLRRSCFVTFKDSDSCNTFLIEFQGKLKINGRKINIKLANTDSFAALYYQGQQKQLQDELRLRTRKAVDNSQPKTKTKNEVLKRRLRRARSKLRKKDLDEETIQKLLSKPRKTNPEGTNKTAMSQQSEKVSSTKKVFDIVGNPPHHVLLVQNLPKDVTQQELEKLFVSDGFKEVRLVSVRNLCFVEYDSTANATKVVETLGHDHPFKNVTIKIGYAKK</sequence>
<feature type="domain" description="RRM" evidence="4">
    <location>
        <begin position="233"/>
        <end position="305"/>
    </location>
</feature>
<dbReference type="InParanoid" id="Q6CVW1"/>
<protein>
    <submittedName>
        <fullName evidence="5">KLLA0B08976p</fullName>
    </submittedName>
</protein>
<proteinExistence type="predicted"/>
<dbReference type="SMART" id="SM00360">
    <property type="entry name" value="RRM"/>
    <property type="match status" value="2"/>
</dbReference>
<dbReference type="PaxDb" id="284590-Q6CVW1"/>
<evidence type="ECO:0000256" key="3">
    <source>
        <dbReference type="SAM" id="MobiDB-lite"/>
    </source>
</evidence>
<dbReference type="FunCoup" id="Q6CVW1">
    <property type="interactions" value="259"/>
</dbReference>
<dbReference type="InterPro" id="IPR012677">
    <property type="entry name" value="Nucleotide-bd_a/b_plait_sf"/>
</dbReference>
<dbReference type="CDD" id="cd12247">
    <property type="entry name" value="RRM2_U1A_like"/>
    <property type="match status" value="1"/>
</dbReference>
<feature type="compositionally biased region" description="Polar residues" evidence="3">
    <location>
        <begin position="202"/>
        <end position="217"/>
    </location>
</feature>
<dbReference type="PANTHER" id="PTHR10501">
    <property type="entry name" value="U1 SMALL NUCLEAR RIBONUCLEOPROTEIN A/U2 SMALL NUCLEAR RIBONUCLEOPROTEIN B"/>
    <property type="match status" value="1"/>
</dbReference>
<evidence type="ECO:0000259" key="4">
    <source>
        <dbReference type="PROSITE" id="PS50102"/>
    </source>
</evidence>
<name>Q6CVW1_KLULA</name>
<evidence type="ECO:0000256" key="2">
    <source>
        <dbReference type="PROSITE-ProRule" id="PRU00176"/>
    </source>
</evidence>